<gene>
    <name evidence="1" type="ORF">COV87_00640</name>
</gene>
<organism evidence="1 2">
    <name type="scientific">Candidatus Roizmanbacteria bacterium CG11_big_fil_rev_8_21_14_0_20_37_16</name>
    <dbReference type="NCBI Taxonomy" id="1974857"/>
    <lineage>
        <taxon>Bacteria</taxon>
        <taxon>Candidatus Roizmaniibacteriota</taxon>
    </lineage>
</organism>
<comment type="caution">
    <text evidence="1">The sequence shown here is derived from an EMBL/GenBank/DDBJ whole genome shotgun (WGS) entry which is preliminary data.</text>
</comment>
<reference evidence="1 2" key="1">
    <citation type="submission" date="2017-09" db="EMBL/GenBank/DDBJ databases">
        <title>Depth-based differentiation of microbial function through sediment-hosted aquifers and enrichment of novel symbionts in the deep terrestrial subsurface.</title>
        <authorList>
            <person name="Probst A.J."/>
            <person name="Ladd B."/>
            <person name="Jarett J.K."/>
            <person name="Geller-Mcgrath D.E."/>
            <person name="Sieber C.M."/>
            <person name="Emerson J.B."/>
            <person name="Anantharaman K."/>
            <person name="Thomas B.C."/>
            <person name="Malmstrom R."/>
            <person name="Stieglmeier M."/>
            <person name="Klingl A."/>
            <person name="Woyke T."/>
            <person name="Ryan C.M."/>
            <person name="Banfield J.F."/>
        </authorList>
    </citation>
    <scope>NUCLEOTIDE SEQUENCE [LARGE SCALE GENOMIC DNA]</scope>
    <source>
        <strain evidence="1">CG11_big_fil_rev_8_21_14_0_20_37_16</strain>
    </source>
</reference>
<dbReference type="Proteomes" id="UP000229497">
    <property type="component" value="Unassembled WGS sequence"/>
</dbReference>
<name>A0A2H0KL05_9BACT</name>
<evidence type="ECO:0000313" key="2">
    <source>
        <dbReference type="Proteomes" id="UP000229497"/>
    </source>
</evidence>
<dbReference type="EMBL" id="PCVK01000021">
    <property type="protein sequence ID" value="PIQ71940.1"/>
    <property type="molecule type" value="Genomic_DNA"/>
</dbReference>
<protein>
    <submittedName>
        <fullName evidence="1">Uncharacterized protein</fullName>
    </submittedName>
</protein>
<dbReference type="AlphaFoldDB" id="A0A2H0KL05"/>
<accession>A0A2H0KL05</accession>
<proteinExistence type="predicted"/>
<sequence>MYRSNKGKTDEKKKKIFKRKPKGSLYNISIIIKVEEGFLKRVPKGIEFFHTPIIPHMLQ</sequence>
<evidence type="ECO:0000313" key="1">
    <source>
        <dbReference type="EMBL" id="PIQ71940.1"/>
    </source>
</evidence>